<dbReference type="EMBL" id="CAADRA010005142">
    <property type="protein sequence ID" value="VFT85868.1"/>
    <property type="molecule type" value="Genomic_DNA"/>
</dbReference>
<dbReference type="AlphaFoldDB" id="A0A485KLV4"/>
<dbReference type="OrthoDB" id="167398at2759"/>
<protein>
    <submittedName>
        <fullName evidence="5">Aste57867_8984 protein</fullName>
    </submittedName>
</protein>
<dbReference type="GO" id="GO:0015677">
    <property type="term" value="P:copper ion import"/>
    <property type="evidence" value="ECO:0007669"/>
    <property type="project" value="TreeGrafter"/>
</dbReference>
<dbReference type="SUPFAM" id="SSF52343">
    <property type="entry name" value="Ferredoxin reductase-like, C-terminal NADP-linked domain"/>
    <property type="match status" value="1"/>
</dbReference>
<dbReference type="PANTHER" id="PTHR32361:SF9">
    <property type="entry name" value="FERRIC REDUCTASE TRANSMEMBRANE COMPONENT 3-RELATED"/>
    <property type="match status" value="1"/>
</dbReference>
<evidence type="ECO:0000256" key="2">
    <source>
        <dbReference type="ARBA" id="ARBA00023002"/>
    </source>
</evidence>
<dbReference type="Proteomes" id="UP000332933">
    <property type="component" value="Unassembled WGS sequence"/>
</dbReference>
<keyword evidence="2" id="KW-0560">Oxidoreductase</keyword>
<feature type="domain" description="Ferric reductase NAD binding" evidence="3">
    <location>
        <begin position="23"/>
        <end position="145"/>
    </location>
</feature>
<keyword evidence="1" id="KW-0813">Transport</keyword>
<sequence>MADGLSILVSAPYGHTAVDVPTYDEVILIAGGIGITPMLNLVNQARLLGDASKKIHLHWAVRHPDELLCADSLMFSSPFPDNVHAKFYASSAPEAGSVMSETGDQVTFFRGRPNMDEILNNSQQFMGKRVCVLACGPPAMVRDAQIQARSVGLDFHKEVFLL</sequence>
<evidence type="ECO:0000313" key="5">
    <source>
        <dbReference type="EMBL" id="VFT85868.1"/>
    </source>
</evidence>
<dbReference type="InterPro" id="IPR039261">
    <property type="entry name" value="FNR_nucleotide-bd"/>
</dbReference>
<evidence type="ECO:0000259" key="3">
    <source>
        <dbReference type="Pfam" id="PF08030"/>
    </source>
</evidence>
<dbReference type="GO" id="GO:0006879">
    <property type="term" value="P:intracellular iron ion homeostasis"/>
    <property type="evidence" value="ECO:0007669"/>
    <property type="project" value="TreeGrafter"/>
</dbReference>
<evidence type="ECO:0000313" key="6">
    <source>
        <dbReference type="Proteomes" id="UP000332933"/>
    </source>
</evidence>
<organism evidence="5 6">
    <name type="scientific">Aphanomyces stellatus</name>
    <dbReference type="NCBI Taxonomy" id="120398"/>
    <lineage>
        <taxon>Eukaryota</taxon>
        <taxon>Sar</taxon>
        <taxon>Stramenopiles</taxon>
        <taxon>Oomycota</taxon>
        <taxon>Saprolegniomycetes</taxon>
        <taxon>Saprolegniales</taxon>
        <taxon>Verrucalvaceae</taxon>
        <taxon>Aphanomyces</taxon>
    </lineage>
</organism>
<keyword evidence="6" id="KW-1185">Reference proteome</keyword>
<name>A0A485KLV4_9STRA</name>
<evidence type="ECO:0000313" key="4">
    <source>
        <dbReference type="EMBL" id="KAF0700500.1"/>
    </source>
</evidence>
<dbReference type="EMBL" id="VJMH01005121">
    <property type="protein sequence ID" value="KAF0700500.1"/>
    <property type="molecule type" value="Genomic_DNA"/>
</dbReference>
<reference evidence="4" key="2">
    <citation type="submission" date="2019-06" db="EMBL/GenBank/DDBJ databases">
        <title>Genomics analysis of Aphanomyces spp. identifies a new class of oomycete effector associated with host adaptation.</title>
        <authorList>
            <person name="Gaulin E."/>
        </authorList>
    </citation>
    <scope>NUCLEOTIDE SEQUENCE</scope>
    <source>
        <strain evidence="4">CBS 578.67</strain>
    </source>
</reference>
<dbReference type="PANTHER" id="PTHR32361">
    <property type="entry name" value="FERRIC/CUPRIC REDUCTASE TRANSMEMBRANE COMPONENT"/>
    <property type="match status" value="1"/>
</dbReference>
<dbReference type="GO" id="GO:0000293">
    <property type="term" value="F:ferric-chelate reductase activity"/>
    <property type="evidence" value="ECO:0007669"/>
    <property type="project" value="TreeGrafter"/>
</dbReference>
<dbReference type="PRINTS" id="PR00406">
    <property type="entry name" value="CYTB5RDTASE"/>
</dbReference>
<reference evidence="5 6" key="1">
    <citation type="submission" date="2019-03" db="EMBL/GenBank/DDBJ databases">
        <authorList>
            <person name="Gaulin E."/>
            <person name="Dumas B."/>
        </authorList>
    </citation>
    <scope>NUCLEOTIDE SEQUENCE [LARGE SCALE GENOMIC DNA]</scope>
    <source>
        <strain evidence="5">CBS 568.67</strain>
    </source>
</reference>
<dbReference type="GO" id="GO:0006826">
    <property type="term" value="P:iron ion transport"/>
    <property type="evidence" value="ECO:0007669"/>
    <property type="project" value="TreeGrafter"/>
</dbReference>
<accession>A0A485KLV4</accession>
<dbReference type="Gene3D" id="3.40.50.80">
    <property type="entry name" value="Nucleotide-binding domain of ferredoxin-NADP reductase (FNR) module"/>
    <property type="match status" value="1"/>
</dbReference>
<dbReference type="InterPro" id="IPR013121">
    <property type="entry name" value="Fe_red_NAD-bd_6"/>
</dbReference>
<evidence type="ECO:0000256" key="1">
    <source>
        <dbReference type="ARBA" id="ARBA00022448"/>
    </source>
</evidence>
<dbReference type="CDD" id="cd06186">
    <property type="entry name" value="NOX_Duox_like_FAD_NADP"/>
    <property type="match status" value="1"/>
</dbReference>
<dbReference type="InterPro" id="IPR051410">
    <property type="entry name" value="Ferric/Cupric_Reductase"/>
</dbReference>
<proteinExistence type="predicted"/>
<dbReference type="GO" id="GO:0005886">
    <property type="term" value="C:plasma membrane"/>
    <property type="evidence" value="ECO:0007669"/>
    <property type="project" value="TreeGrafter"/>
</dbReference>
<gene>
    <name evidence="5" type="primary">Aste57867_8984</name>
    <name evidence="4" type="ORF">As57867_008949</name>
    <name evidence="5" type="ORF">ASTE57867_8984</name>
</gene>
<dbReference type="Pfam" id="PF08030">
    <property type="entry name" value="NAD_binding_6"/>
    <property type="match status" value="1"/>
</dbReference>